<evidence type="ECO:0000313" key="1">
    <source>
        <dbReference type="EMBL" id="KAK2946490.1"/>
    </source>
</evidence>
<sequence length="240" mass="26593">MWCGEADFPCQSVNEADKHLKHALPSTIEVQTSAVLHSELDLTHDITKITSGSGEKGRVDVSKEGCLVNQVDTPTHSDSVLLHRPYAVPRLLPESTPSPMPSQLELQRIASQVGFISTANMPNQSYIDAITFLLTVPNQQYAHLVLSVLSRVLDGASMTLKNELIQASMIQKFLDTVNPVDLPIPSNEDIHSSLIWIISKPLLVRSDAPPEYRQNVFTDLILPSSLYLRFPVHVWIALPI</sequence>
<comment type="caution">
    <text evidence="1">The sequence shown here is derived from an EMBL/GenBank/DDBJ whole genome shotgun (WGS) entry which is preliminary data.</text>
</comment>
<accession>A0ABQ9X3Z2</accession>
<dbReference type="Proteomes" id="UP001281761">
    <property type="component" value="Unassembled WGS sequence"/>
</dbReference>
<organism evidence="1 2">
    <name type="scientific">Blattamonas nauphoetae</name>
    <dbReference type="NCBI Taxonomy" id="2049346"/>
    <lineage>
        <taxon>Eukaryota</taxon>
        <taxon>Metamonada</taxon>
        <taxon>Preaxostyla</taxon>
        <taxon>Oxymonadida</taxon>
        <taxon>Blattamonas</taxon>
    </lineage>
</organism>
<name>A0ABQ9X3Z2_9EUKA</name>
<keyword evidence="2" id="KW-1185">Reference proteome</keyword>
<gene>
    <name evidence="1" type="ORF">BLNAU_18595</name>
</gene>
<reference evidence="1 2" key="1">
    <citation type="journal article" date="2022" name="bioRxiv">
        <title>Genomics of Preaxostyla Flagellates Illuminates Evolutionary Transitions and the Path Towards Mitochondrial Loss.</title>
        <authorList>
            <person name="Novak L.V.F."/>
            <person name="Treitli S.C."/>
            <person name="Pyrih J."/>
            <person name="Halakuc P."/>
            <person name="Pipaliya S.V."/>
            <person name="Vacek V."/>
            <person name="Brzon O."/>
            <person name="Soukal P."/>
            <person name="Eme L."/>
            <person name="Dacks J.B."/>
            <person name="Karnkowska A."/>
            <person name="Elias M."/>
            <person name="Hampl V."/>
        </authorList>
    </citation>
    <scope>NUCLEOTIDE SEQUENCE [LARGE SCALE GENOMIC DNA]</scope>
    <source>
        <strain evidence="1">NAU3</strain>
        <tissue evidence="1">Gut</tissue>
    </source>
</reference>
<proteinExistence type="predicted"/>
<evidence type="ECO:0000313" key="2">
    <source>
        <dbReference type="Proteomes" id="UP001281761"/>
    </source>
</evidence>
<protein>
    <submittedName>
        <fullName evidence="1">Uncharacterized protein</fullName>
    </submittedName>
</protein>
<dbReference type="EMBL" id="JARBJD010000227">
    <property type="protein sequence ID" value="KAK2946490.1"/>
    <property type="molecule type" value="Genomic_DNA"/>
</dbReference>